<reference evidence="1 2" key="1">
    <citation type="submission" date="2020-08" db="EMBL/GenBank/DDBJ databases">
        <title>Genomic Encyclopedia of Type Strains, Phase IV (KMG-V): Genome sequencing to study the core and pangenomes of soil and plant-associated prokaryotes.</title>
        <authorList>
            <person name="Whitman W."/>
        </authorList>
    </citation>
    <scope>NUCLEOTIDE SEQUENCE [LARGE SCALE GENOMIC DNA]</scope>
    <source>
        <strain evidence="1 2">JPY158</strain>
    </source>
</reference>
<comment type="caution">
    <text evidence="1">The sequence shown here is derived from an EMBL/GenBank/DDBJ whole genome shotgun (WGS) entry which is preliminary data.</text>
</comment>
<name>A0A7W8QD76_PARAM</name>
<evidence type="ECO:0000313" key="1">
    <source>
        <dbReference type="EMBL" id="MBB5427470.1"/>
    </source>
</evidence>
<dbReference type="EMBL" id="JACHDD010000009">
    <property type="protein sequence ID" value="MBB5427470.1"/>
    <property type="molecule type" value="Genomic_DNA"/>
</dbReference>
<gene>
    <name evidence="1" type="ORF">HDG40_005649</name>
</gene>
<accession>A0A7W8QD76</accession>
<evidence type="ECO:0000313" key="2">
    <source>
        <dbReference type="Proteomes" id="UP000592780"/>
    </source>
</evidence>
<proteinExistence type="predicted"/>
<keyword evidence="2" id="KW-1185">Reference proteome</keyword>
<sequence>MTTINNANGTALQSGNIATRGGYVPLGTLGAKCVVLSELTKTVVKLSPSEMKEMELKTLCGADWCEERYARLHPKKEVILFDHRALATDIIRDCQSKGPYVESYERRAGVWLMNDGQLVVNGRELWRPDGTRLEHGIYEGRIYSASGDVGFDLATPEATDDEVELIRRAFSGIEWQQPIAPELQLGWLGIALVAPALRRRSNLFLGGRHGVGKSTALELMKWLLGPMAHACTGPQTMAAFYQALGGTGRAVILDEFEADPSRRHTKDTLEIARMSYSLQEGDEGIVRGTPGGTTRSYRFYSPFLAAGICPGKMEPADLSRWVILEAKSRKADAIQLTEDEARRLGPRLARRFVSRWSVFQASEKVVRERILAAGGDGRLADTVGTLLASYWAFVSSQPATAEDADVLVEMLDIESRIGAHVVADETRCLEALLTRVLPFRFVEGEALVTRTLSISEAIQRVCEDPTGNPEIMAQLARVGLRVAMVKGAWKVFIANSPEHQGLRRVYMGTKWATGGWSMVLRRLPGGEESTKRLGAGFPPAKVTVFDVPEGLLPAQNDFDFEFEQLWAA</sequence>
<dbReference type="AlphaFoldDB" id="A0A7W8QD76"/>
<dbReference type="RefSeq" id="WP_184132086.1">
    <property type="nucleotide sequence ID" value="NZ_JACHDD010000009.1"/>
</dbReference>
<dbReference type="Proteomes" id="UP000592780">
    <property type="component" value="Unassembled WGS sequence"/>
</dbReference>
<protein>
    <recommendedName>
        <fullName evidence="3">DUF927 domain-containing protein</fullName>
    </recommendedName>
</protein>
<evidence type="ECO:0008006" key="3">
    <source>
        <dbReference type="Google" id="ProtNLM"/>
    </source>
</evidence>
<organism evidence="1 2">
    <name type="scientific">Paraburkholderia atlantica</name>
    <dbReference type="NCBI Taxonomy" id="2654982"/>
    <lineage>
        <taxon>Bacteria</taxon>
        <taxon>Pseudomonadati</taxon>
        <taxon>Pseudomonadota</taxon>
        <taxon>Betaproteobacteria</taxon>
        <taxon>Burkholderiales</taxon>
        <taxon>Burkholderiaceae</taxon>
        <taxon>Paraburkholderia</taxon>
    </lineage>
</organism>